<keyword evidence="1" id="KW-0732">Signal</keyword>
<keyword evidence="3" id="KW-1185">Reference proteome</keyword>
<feature type="chain" id="PRO_5011796889" evidence="1">
    <location>
        <begin position="26"/>
        <end position="527"/>
    </location>
</feature>
<dbReference type="AlphaFoldDB" id="A0A1I6ICH0"/>
<protein>
    <submittedName>
        <fullName evidence="2">Uncharacterized protein</fullName>
    </submittedName>
</protein>
<dbReference type="OrthoDB" id="9802896at2"/>
<dbReference type="RefSeq" id="WP_090220492.1">
    <property type="nucleotide sequence ID" value="NZ_FOYO01000002.1"/>
</dbReference>
<evidence type="ECO:0000256" key="1">
    <source>
        <dbReference type="SAM" id="SignalP"/>
    </source>
</evidence>
<name>A0A1I6ICH0_9RHOB</name>
<accession>A0A1I6ICH0</accession>
<sequence>MRWMSFALGLGTATLSGFAPHQAVAQDVSVTPVFQTSPHLERRFGAQEIGSISSLSSIYKGRENGSVDFLSLGDQISDSLVMPTESFRPTPIKIGPPLIQTKGIVLGDEALFISDTGKDSNHNEPATIWKLLPDSGDLSIFYRGPLLENSKWLFYKRYDDGRRDELIVADYGEEPVPRSPGTGVGAKVFAIEVNEDGTPGATRVLHEGAPFRSPEGVTVIGNTVIVSDWAAGEPYARPEAPEEEFLSGALFALPIEGGEPERLFPDHRFITLIGACIFPLNDRFYLRLIDIDGGRWDNSDLGYLPQSGLPGFFLTEILSEEPLSLGPLEKVHYREDSLVSLKFDGINPATSIVIRSGDGATFSNGKNEFVATAGDLDQFGTLSFSIESDVDNPNFELSVTTINDVGKVTSQNVERFLKDLNASAVARDNKHAGARTPINRYEPFVFASADGTTQSISLFDPVGGVPGVLWRGAPLRSPMGTQFSWNGDYLFLTDQNAGPDRTGAVFRIPVPTISERLKMFPDAVRLQ</sequence>
<evidence type="ECO:0000313" key="2">
    <source>
        <dbReference type="EMBL" id="SFR64314.1"/>
    </source>
</evidence>
<dbReference type="SUPFAM" id="SSF75011">
    <property type="entry name" value="3-carboxy-cis,cis-mucoante lactonizing enzyme"/>
    <property type="match status" value="1"/>
</dbReference>
<dbReference type="EMBL" id="FOYO01000002">
    <property type="protein sequence ID" value="SFR64314.1"/>
    <property type="molecule type" value="Genomic_DNA"/>
</dbReference>
<evidence type="ECO:0000313" key="3">
    <source>
        <dbReference type="Proteomes" id="UP000199658"/>
    </source>
</evidence>
<reference evidence="3" key="1">
    <citation type="submission" date="2016-10" db="EMBL/GenBank/DDBJ databases">
        <authorList>
            <person name="Varghese N."/>
            <person name="Submissions S."/>
        </authorList>
    </citation>
    <scope>NUCLEOTIDE SEQUENCE [LARGE SCALE GENOMIC DNA]</scope>
    <source>
        <strain evidence="3">DSM 26921</strain>
    </source>
</reference>
<dbReference type="Proteomes" id="UP000199658">
    <property type="component" value="Unassembled WGS sequence"/>
</dbReference>
<gene>
    <name evidence="2" type="ORF">SAMN04488002_3669</name>
</gene>
<feature type="signal peptide" evidence="1">
    <location>
        <begin position="1"/>
        <end position="25"/>
    </location>
</feature>
<organism evidence="2 3">
    <name type="scientific">Litoreibacter janthinus</name>
    <dbReference type="NCBI Taxonomy" id="670154"/>
    <lineage>
        <taxon>Bacteria</taxon>
        <taxon>Pseudomonadati</taxon>
        <taxon>Pseudomonadota</taxon>
        <taxon>Alphaproteobacteria</taxon>
        <taxon>Rhodobacterales</taxon>
        <taxon>Roseobacteraceae</taxon>
        <taxon>Litoreibacter</taxon>
    </lineage>
</organism>
<proteinExistence type="predicted"/>